<keyword evidence="2" id="KW-1185">Reference proteome</keyword>
<proteinExistence type="predicted"/>
<evidence type="ECO:0000313" key="1">
    <source>
        <dbReference type="EMBL" id="QOX65773.1"/>
    </source>
</evidence>
<name>A0ACD1AHG1_9FIRM</name>
<dbReference type="Proteomes" id="UP000594014">
    <property type="component" value="Chromosome"/>
</dbReference>
<organism evidence="1 2">
    <name type="scientific">Anoxybacterium hadale</name>
    <dbReference type="NCBI Taxonomy" id="3408580"/>
    <lineage>
        <taxon>Bacteria</taxon>
        <taxon>Bacillati</taxon>
        <taxon>Bacillota</taxon>
        <taxon>Clostridia</taxon>
        <taxon>Peptostreptococcales</taxon>
        <taxon>Anaerovoracaceae</taxon>
        <taxon>Anoxybacterium</taxon>
    </lineage>
</organism>
<sequence>MDARGSFTECNKVTFQNADIIKQEPNITGSSWLYCELYRIENGYEVHILFWGEGMPELILTCSDIMMEIE</sequence>
<accession>A0ACD1AHG1</accession>
<dbReference type="EMBL" id="CP042469">
    <property type="protein sequence ID" value="QOX65773.1"/>
    <property type="molecule type" value="Genomic_DNA"/>
</dbReference>
<protein>
    <submittedName>
        <fullName evidence="1">DUF4085 family protein</fullName>
    </submittedName>
</protein>
<reference evidence="1" key="1">
    <citation type="submission" date="2019-08" db="EMBL/GenBank/DDBJ databases">
        <title>Genome sequence of Clostridiales bacterium MT110.</title>
        <authorList>
            <person name="Cao J."/>
        </authorList>
    </citation>
    <scope>NUCLEOTIDE SEQUENCE</scope>
    <source>
        <strain evidence="1">MT110</strain>
    </source>
</reference>
<gene>
    <name evidence="1" type="ORF">FRZ06_00565</name>
</gene>
<evidence type="ECO:0000313" key="2">
    <source>
        <dbReference type="Proteomes" id="UP000594014"/>
    </source>
</evidence>